<evidence type="ECO:0000313" key="1">
    <source>
        <dbReference type="EMBL" id="GCB74505.1"/>
    </source>
</evidence>
<protein>
    <submittedName>
        <fullName evidence="1">Uncharacterized protein</fullName>
    </submittedName>
</protein>
<gene>
    <name evidence="1" type="ORF">scyTo_0003596</name>
</gene>
<name>A0A401PN17_SCYTO</name>
<sequence>MSIIAGKNATTLCSIGVKVEPTEPNSIHIPDLTSQACQEKGSNQVLESRKAPRQCPWMCDLRYGSDKSCGELVMISILISKQEGQEITDRLITRMEFFGTG</sequence>
<evidence type="ECO:0000313" key="2">
    <source>
        <dbReference type="Proteomes" id="UP000288216"/>
    </source>
</evidence>
<reference evidence="1 2" key="1">
    <citation type="journal article" date="2018" name="Nat. Ecol. Evol.">
        <title>Shark genomes provide insights into elasmobranch evolution and the origin of vertebrates.</title>
        <authorList>
            <person name="Hara Y"/>
            <person name="Yamaguchi K"/>
            <person name="Onimaru K"/>
            <person name="Kadota M"/>
            <person name="Koyanagi M"/>
            <person name="Keeley SD"/>
            <person name="Tatsumi K"/>
            <person name="Tanaka K"/>
            <person name="Motone F"/>
            <person name="Kageyama Y"/>
            <person name="Nozu R"/>
            <person name="Adachi N"/>
            <person name="Nishimura O"/>
            <person name="Nakagawa R"/>
            <person name="Tanegashima C"/>
            <person name="Kiyatake I"/>
            <person name="Matsumoto R"/>
            <person name="Murakumo K"/>
            <person name="Nishida K"/>
            <person name="Terakita A"/>
            <person name="Kuratani S"/>
            <person name="Sato K"/>
            <person name="Hyodo S Kuraku.S."/>
        </authorList>
    </citation>
    <scope>NUCLEOTIDE SEQUENCE [LARGE SCALE GENOMIC DNA]</scope>
</reference>
<dbReference type="AlphaFoldDB" id="A0A401PN17"/>
<organism evidence="1 2">
    <name type="scientific">Scyliorhinus torazame</name>
    <name type="common">Cloudy catshark</name>
    <name type="synonym">Catulus torazame</name>
    <dbReference type="NCBI Taxonomy" id="75743"/>
    <lineage>
        <taxon>Eukaryota</taxon>
        <taxon>Metazoa</taxon>
        <taxon>Chordata</taxon>
        <taxon>Craniata</taxon>
        <taxon>Vertebrata</taxon>
        <taxon>Chondrichthyes</taxon>
        <taxon>Elasmobranchii</taxon>
        <taxon>Galeomorphii</taxon>
        <taxon>Galeoidea</taxon>
        <taxon>Carcharhiniformes</taxon>
        <taxon>Scyliorhinidae</taxon>
        <taxon>Scyliorhinus</taxon>
    </lineage>
</organism>
<accession>A0A401PN17</accession>
<proteinExistence type="predicted"/>
<keyword evidence="2" id="KW-1185">Reference proteome</keyword>
<dbReference type="Proteomes" id="UP000288216">
    <property type="component" value="Unassembled WGS sequence"/>
</dbReference>
<dbReference type="EMBL" id="BFAA01000997">
    <property type="protein sequence ID" value="GCB74505.1"/>
    <property type="molecule type" value="Genomic_DNA"/>
</dbReference>
<comment type="caution">
    <text evidence="1">The sequence shown here is derived from an EMBL/GenBank/DDBJ whole genome shotgun (WGS) entry which is preliminary data.</text>
</comment>